<accession>A0A0A0C0Z9</accession>
<keyword evidence="1" id="KW-0472">Membrane</keyword>
<feature type="transmembrane region" description="Helical" evidence="1">
    <location>
        <begin position="156"/>
        <end position="177"/>
    </location>
</feature>
<dbReference type="RefSeq" id="WP_035058750.1">
    <property type="nucleotide sequence ID" value="NZ_AXCZ01000032.1"/>
</dbReference>
<dbReference type="AlphaFoldDB" id="A0A0A0C0Z9"/>
<keyword evidence="1" id="KW-0812">Transmembrane</keyword>
<dbReference type="Proteomes" id="UP000054314">
    <property type="component" value="Unassembled WGS sequence"/>
</dbReference>
<name>A0A0A0C0Z9_9CELL</name>
<organism evidence="2 3">
    <name type="scientific">Cellulomonas bogoriensis 69B4 = DSM 16987</name>
    <dbReference type="NCBI Taxonomy" id="1386082"/>
    <lineage>
        <taxon>Bacteria</taxon>
        <taxon>Bacillati</taxon>
        <taxon>Actinomycetota</taxon>
        <taxon>Actinomycetes</taxon>
        <taxon>Micrococcales</taxon>
        <taxon>Cellulomonadaceae</taxon>
        <taxon>Cellulomonas</taxon>
    </lineage>
</organism>
<feature type="transmembrane region" description="Helical" evidence="1">
    <location>
        <begin position="20"/>
        <end position="42"/>
    </location>
</feature>
<feature type="transmembrane region" description="Helical" evidence="1">
    <location>
        <begin position="243"/>
        <end position="266"/>
    </location>
</feature>
<reference evidence="2 3" key="1">
    <citation type="submission" date="2013-08" db="EMBL/GenBank/DDBJ databases">
        <title>Genome sequencing of Cellulomonas bogoriensis 69B4.</title>
        <authorList>
            <person name="Chen F."/>
            <person name="Li Y."/>
            <person name="Wang G."/>
        </authorList>
    </citation>
    <scope>NUCLEOTIDE SEQUENCE [LARGE SCALE GENOMIC DNA]</scope>
    <source>
        <strain evidence="2 3">69B4</strain>
    </source>
</reference>
<keyword evidence="3" id="KW-1185">Reference proteome</keyword>
<sequence length="271" mass="28072">MIAALRSEYRKTVTTRMWWVLLLAMAGYMAFLGGSMAVALAIDPTAGTGAGDPDVAVTIDPVDLARTVYSIAVTFGYVFPAVIGAMAVTGEYRHQTLTPTYLADPRRGRVLVAKMVATLPVGLVFGVAGAVSTVAAGAGALMLLGESPMLGEPEVLRTIGLSVLALGVWALVGVGFGAAMPNQVAAIVVLLAFTQLVEPLARVFLAVFEATAHVAKWLPGAAGEAVTGASFFSATGMHDLLPWWQGLLVLLGYAVALGALGSLTTLRRDVT</sequence>
<evidence type="ECO:0000313" key="2">
    <source>
        <dbReference type="EMBL" id="KGM13632.1"/>
    </source>
</evidence>
<evidence type="ECO:0000256" key="1">
    <source>
        <dbReference type="SAM" id="Phobius"/>
    </source>
</evidence>
<dbReference type="OrthoDB" id="5244396at2"/>
<keyword evidence="1" id="KW-1133">Transmembrane helix</keyword>
<gene>
    <name evidence="2" type="ORF">N869_12785</name>
</gene>
<dbReference type="EMBL" id="AXCZ01000032">
    <property type="protein sequence ID" value="KGM13632.1"/>
    <property type="molecule type" value="Genomic_DNA"/>
</dbReference>
<protein>
    <submittedName>
        <fullName evidence="2">ABC transporter permease</fullName>
    </submittedName>
</protein>
<feature type="transmembrane region" description="Helical" evidence="1">
    <location>
        <begin position="184"/>
        <end position="208"/>
    </location>
</feature>
<comment type="caution">
    <text evidence="2">The sequence shown here is derived from an EMBL/GenBank/DDBJ whole genome shotgun (WGS) entry which is preliminary data.</text>
</comment>
<proteinExistence type="predicted"/>
<feature type="transmembrane region" description="Helical" evidence="1">
    <location>
        <begin position="111"/>
        <end position="144"/>
    </location>
</feature>
<evidence type="ECO:0000313" key="3">
    <source>
        <dbReference type="Proteomes" id="UP000054314"/>
    </source>
</evidence>
<feature type="transmembrane region" description="Helical" evidence="1">
    <location>
        <begin position="68"/>
        <end position="90"/>
    </location>
</feature>